<dbReference type="EMBL" id="CP076838">
    <property type="protein sequence ID" value="QWW81534.1"/>
    <property type="molecule type" value="Genomic_DNA"/>
</dbReference>
<sequence>MSPFLTAYFARTGWQQPATPNIDTLRGLHLHHNCSIPFENLDVVLPREIQLDEESVQDKLVTARRGGYCFEQNGLFERVLREVGFTVRSLLGRVVLANPPQMPPRTHRLLLVELNGDRWIADVGFGGQTLTAPVRLIADLEQPTPHGLYRLQNEGDNWALQVHHHDRWQSMYQFDLAEQHFNDYVMGNFWSAHWPQSHFRHHLLMCRHLPEGGKLTLTNFHFTRWQGALAVEQRHLADAAELYQVLQEQFGLGVSDPKNGFSLAELTAVMAGFETHPQAGK</sequence>
<dbReference type="PRINTS" id="PR01543">
    <property type="entry name" value="ANATRNSFRASE"/>
</dbReference>
<dbReference type="Gene3D" id="3.30.1120.150">
    <property type="match status" value="1"/>
</dbReference>
<comment type="similarity">
    <text evidence="1 2">Belongs to the arylamine N-acetyltransferase family.</text>
</comment>
<evidence type="ECO:0000313" key="3">
    <source>
        <dbReference type="EMBL" id="QWW81534.1"/>
    </source>
</evidence>
<dbReference type="Proteomes" id="UP000683497">
    <property type="component" value="Chromosome"/>
</dbReference>
<dbReference type="InterPro" id="IPR001447">
    <property type="entry name" value="Arylamine_N-AcTrfase"/>
</dbReference>
<dbReference type="SUPFAM" id="SSF54001">
    <property type="entry name" value="Cysteine proteinases"/>
    <property type="match status" value="1"/>
</dbReference>
<reference evidence="3 4" key="1">
    <citation type="submission" date="2021-06" db="EMBL/GenBank/DDBJ databases">
        <title>Leclercia pneumoniae sp. nov.</title>
        <authorList>
            <person name="Hoenemann M."/>
            <person name="Viehweger A."/>
            <person name="Dietze N."/>
        </authorList>
    </citation>
    <scope>NUCLEOTIDE SEQUENCE [LARGE SCALE GENOMIC DNA]</scope>
    <source>
        <strain evidence="4">49125</strain>
    </source>
</reference>
<protein>
    <submittedName>
        <fullName evidence="3">N-hydroxyarylamine O-acetyltransferase</fullName>
        <ecNumber evidence="3">2.3.1.118</ecNumber>
    </submittedName>
</protein>
<accession>A0ABX8K0M3</accession>
<dbReference type="Gene3D" id="6.10.140.1930">
    <property type="match status" value="1"/>
</dbReference>
<keyword evidence="3" id="KW-0808">Transferase</keyword>
<dbReference type="Gene3D" id="2.40.128.150">
    <property type="entry name" value="Cysteine proteinases"/>
    <property type="match status" value="1"/>
</dbReference>
<keyword evidence="4" id="KW-1185">Reference proteome</keyword>
<dbReference type="InterPro" id="IPR038765">
    <property type="entry name" value="Papain-like_cys_pep_sf"/>
</dbReference>
<dbReference type="PANTHER" id="PTHR11786">
    <property type="entry name" value="N-HYDROXYARYLAMINE O-ACETYLTRANSFERASE"/>
    <property type="match status" value="1"/>
</dbReference>
<organism evidence="3 4">
    <name type="scientific">Leclercia pneumoniae</name>
    <dbReference type="NCBI Taxonomy" id="2815358"/>
    <lineage>
        <taxon>Bacteria</taxon>
        <taxon>Pseudomonadati</taxon>
        <taxon>Pseudomonadota</taxon>
        <taxon>Gammaproteobacteria</taxon>
        <taxon>Enterobacterales</taxon>
        <taxon>Enterobacteriaceae</taxon>
        <taxon>Leclercia</taxon>
    </lineage>
</organism>
<dbReference type="PANTHER" id="PTHR11786:SF0">
    <property type="entry name" value="ARYLAMINE N-ACETYLTRANSFERASE 4-RELATED"/>
    <property type="match status" value="1"/>
</dbReference>
<dbReference type="GO" id="GO:0046990">
    <property type="term" value="F:N-hydroxyarylamine O-acetyltransferase activity"/>
    <property type="evidence" value="ECO:0007669"/>
    <property type="project" value="UniProtKB-EC"/>
</dbReference>
<dbReference type="NCBIfam" id="NF011621">
    <property type="entry name" value="PRK15047.1"/>
    <property type="match status" value="1"/>
</dbReference>
<dbReference type="RefSeq" id="WP_207293759.1">
    <property type="nucleotide sequence ID" value="NZ_CP071383.1"/>
</dbReference>
<evidence type="ECO:0000256" key="1">
    <source>
        <dbReference type="ARBA" id="ARBA00006547"/>
    </source>
</evidence>
<proteinExistence type="inferred from homology"/>
<evidence type="ECO:0000313" key="4">
    <source>
        <dbReference type="Proteomes" id="UP000683497"/>
    </source>
</evidence>
<keyword evidence="3" id="KW-0012">Acyltransferase</keyword>
<dbReference type="Pfam" id="PF00797">
    <property type="entry name" value="Acetyltransf_2"/>
    <property type="match status" value="1"/>
</dbReference>
<gene>
    <name evidence="3" type="primary">nhoA</name>
    <name evidence="3" type="ORF">KQ929_10195</name>
</gene>
<name>A0ABX8K0M3_9ENTR</name>
<dbReference type="EC" id="2.3.1.118" evidence="3"/>
<evidence type="ECO:0000256" key="2">
    <source>
        <dbReference type="RuleBase" id="RU003452"/>
    </source>
</evidence>